<reference evidence="9" key="1">
    <citation type="submission" date="2016-10" db="EMBL/GenBank/DDBJ databases">
        <authorList>
            <person name="Varghese N."/>
            <person name="Submissions S."/>
        </authorList>
    </citation>
    <scope>NUCLEOTIDE SEQUENCE [LARGE SCALE GENOMIC DNA]</scope>
    <source>
        <strain evidence="9">S9</strain>
    </source>
</reference>
<dbReference type="RefSeq" id="WP_093054033.1">
    <property type="nucleotide sequence ID" value="NZ_FOGT01000013.1"/>
</dbReference>
<dbReference type="PROSITE" id="PS50850">
    <property type="entry name" value="MFS"/>
    <property type="match status" value="1"/>
</dbReference>
<accession>A0A1H9VZ28</accession>
<keyword evidence="5 6" id="KW-0472">Membrane</keyword>
<feature type="transmembrane region" description="Helical" evidence="6">
    <location>
        <begin position="101"/>
        <end position="119"/>
    </location>
</feature>
<evidence type="ECO:0000256" key="1">
    <source>
        <dbReference type="ARBA" id="ARBA00004651"/>
    </source>
</evidence>
<keyword evidence="9" id="KW-1185">Reference proteome</keyword>
<dbReference type="GO" id="GO:0022857">
    <property type="term" value="F:transmembrane transporter activity"/>
    <property type="evidence" value="ECO:0007669"/>
    <property type="project" value="InterPro"/>
</dbReference>
<keyword evidence="4 6" id="KW-1133">Transmembrane helix</keyword>
<feature type="transmembrane region" description="Helical" evidence="6">
    <location>
        <begin position="155"/>
        <end position="175"/>
    </location>
</feature>
<organism evidence="8 9">
    <name type="scientific">Salipaludibacillus aurantiacus</name>
    <dbReference type="NCBI Taxonomy" id="1601833"/>
    <lineage>
        <taxon>Bacteria</taxon>
        <taxon>Bacillati</taxon>
        <taxon>Bacillota</taxon>
        <taxon>Bacilli</taxon>
        <taxon>Bacillales</taxon>
        <taxon>Bacillaceae</taxon>
    </lineage>
</organism>
<proteinExistence type="predicted"/>
<protein>
    <submittedName>
        <fullName evidence="8">Sugar phosphate permease</fullName>
    </submittedName>
</protein>
<evidence type="ECO:0000256" key="3">
    <source>
        <dbReference type="ARBA" id="ARBA00022692"/>
    </source>
</evidence>
<feature type="transmembrane region" description="Helical" evidence="6">
    <location>
        <begin position="285"/>
        <end position="309"/>
    </location>
</feature>
<feature type="transmembrane region" description="Helical" evidence="6">
    <location>
        <begin position="382"/>
        <end position="402"/>
    </location>
</feature>
<feature type="transmembrane region" description="Helical" evidence="6">
    <location>
        <begin position="316"/>
        <end position="336"/>
    </location>
</feature>
<sequence length="432" mass="43720">MGQKSGNSKEHENQPDWLQSYINNREKQRWLYKRTLIIVVISQLFGGAGLAAGITVGALLAQDMLGAESLAGLPIALFTLGSAGAALVVGRLSQRFGRRAGLASGFLAGGIGAIGVIISAVTANILLLFGSLLIYGAGTATNLQARYAGTDLATSAQRATAVSIALVATTFGAVAGPNLVEVMGRFAESFGIPSLAGPFILAAAAFISAALVLLIFLRPDPFLVAKALATVEKDQTGSESASSSPAAINKRGIVVAATVMVLTQMVMVAVMTMTPVHMEHAGHSLSAVGMVIGIHIAAMYLPSLVTGVLVDKVGRIKMAVAAGVTLLAAGVTGGVAPPESMTMLVIALALLGLGWNFGLISGTALIIDATGPAARAKTQGSVDVLIALSGAAGGALSGMIVAASSFTILSLAGGLLSLLLIPVVIWSTQLKK</sequence>
<dbReference type="OrthoDB" id="9776171at2"/>
<dbReference type="PANTHER" id="PTHR23534">
    <property type="entry name" value="MFS PERMEASE"/>
    <property type="match status" value="1"/>
</dbReference>
<dbReference type="InterPro" id="IPR011701">
    <property type="entry name" value="MFS"/>
</dbReference>
<comment type="subcellular location">
    <subcellularLocation>
        <location evidence="1">Cell membrane</location>
        <topology evidence="1">Multi-pass membrane protein</topology>
    </subcellularLocation>
</comment>
<name>A0A1H9VZ28_9BACI</name>
<feature type="transmembrane region" description="Helical" evidence="6">
    <location>
        <begin position="408"/>
        <end position="426"/>
    </location>
</feature>
<dbReference type="AlphaFoldDB" id="A0A1H9VZ28"/>
<dbReference type="Proteomes" id="UP000198571">
    <property type="component" value="Unassembled WGS sequence"/>
</dbReference>
<dbReference type="InterPro" id="IPR036259">
    <property type="entry name" value="MFS_trans_sf"/>
</dbReference>
<keyword evidence="3 6" id="KW-0812">Transmembrane</keyword>
<gene>
    <name evidence="8" type="ORF">SAMN05518684_11374</name>
</gene>
<keyword evidence="2" id="KW-0813">Transport</keyword>
<feature type="transmembrane region" description="Helical" evidence="6">
    <location>
        <begin position="253"/>
        <end position="273"/>
    </location>
</feature>
<dbReference type="InterPro" id="IPR020846">
    <property type="entry name" value="MFS_dom"/>
</dbReference>
<feature type="transmembrane region" description="Helical" evidence="6">
    <location>
        <begin position="342"/>
        <end position="370"/>
    </location>
</feature>
<dbReference type="STRING" id="1601833.SAMN05518684_11374"/>
<feature type="transmembrane region" description="Helical" evidence="6">
    <location>
        <begin position="35"/>
        <end position="59"/>
    </location>
</feature>
<evidence type="ECO:0000313" key="8">
    <source>
        <dbReference type="EMBL" id="SES26798.1"/>
    </source>
</evidence>
<evidence type="ECO:0000256" key="2">
    <source>
        <dbReference type="ARBA" id="ARBA00022448"/>
    </source>
</evidence>
<dbReference type="EMBL" id="FOGT01000013">
    <property type="protein sequence ID" value="SES26798.1"/>
    <property type="molecule type" value="Genomic_DNA"/>
</dbReference>
<evidence type="ECO:0000256" key="4">
    <source>
        <dbReference type="ARBA" id="ARBA00022989"/>
    </source>
</evidence>
<evidence type="ECO:0000259" key="7">
    <source>
        <dbReference type="PROSITE" id="PS50850"/>
    </source>
</evidence>
<dbReference type="PANTHER" id="PTHR23534:SF1">
    <property type="entry name" value="MAJOR FACILITATOR SUPERFAMILY PROTEIN"/>
    <property type="match status" value="1"/>
</dbReference>
<feature type="transmembrane region" description="Helical" evidence="6">
    <location>
        <begin position="195"/>
        <end position="217"/>
    </location>
</feature>
<dbReference type="GO" id="GO:0005886">
    <property type="term" value="C:plasma membrane"/>
    <property type="evidence" value="ECO:0007669"/>
    <property type="project" value="UniProtKB-SubCell"/>
</dbReference>
<dbReference type="Gene3D" id="1.20.1250.20">
    <property type="entry name" value="MFS general substrate transporter like domains"/>
    <property type="match status" value="1"/>
</dbReference>
<evidence type="ECO:0000256" key="6">
    <source>
        <dbReference type="SAM" id="Phobius"/>
    </source>
</evidence>
<feature type="domain" description="Major facilitator superfamily (MFS) profile" evidence="7">
    <location>
        <begin position="35"/>
        <end position="431"/>
    </location>
</feature>
<feature type="transmembrane region" description="Helical" evidence="6">
    <location>
        <begin position="125"/>
        <end position="143"/>
    </location>
</feature>
<dbReference type="Pfam" id="PF07690">
    <property type="entry name" value="MFS_1"/>
    <property type="match status" value="1"/>
</dbReference>
<feature type="transmembrane region" description="Helical" evidence="6">
    <location>
        <begin position="71"/>
        <end position="89"/>
    </location>
</feature>
<evidence type="ECO:0000256" key="5">
    <source>
        <dbReference type="ARBA" id="ARBA00023136"/>
    </source>
</evidence>
<dbReference type="SUPFAM" id="SSF103473">
    <property type="entry name" value="MFS general substrate transporter"/>
    <property type="match status" value="1"/>
</dbReference>
<evidence type="ECO:0000313" key="9">
    <source>
        <dbReference type="Proteomes" id="UP000198571"/>
    </source>
</evidence>